<dbReference type="InterPro" id="IPR001789">
    <property type="entry name" value="Sig_transdc_resp-reg_receiver"/>
</dbReference>
<dbReference type="SMART" id="SM00448">
    <property type="entry name" value="REC"/>
    <property type="match status" value="1"/>
</dbReference>
<dbReference type="SUPFAM" id="SSF52172">
    <property type="entry name" value="CheY-like"/>
    <property type="match status" value="1"/>
</dbReference>
<evidence type="ECO:0000313" key="6">
    <source>
        <dbReference type="Proteomes" id="UP000281261"/>
    </source>
</evidence>
<dbReference type="PANTHER" id="PTHR44591">
    <property type="entry name" value="STRESS RESPONSE REGULATOR PROTEIN 1"/>
    <property type="match status" value="1"/>
</dbReference>
<organism evidence="5 6">
    <name type="scientific">candidate division Kazan bacterium</name>
    <dbReference type="NCBI Taxonomy" id="2202143"/>
    <lineage>
        <taxon>Bacteria</taxon>
        <taxon>Bacteria division Kazan-3B-28</taxon>
    </lineage>
</organism>
<dbReference type="Pfam" id="PF00072">
    <property type="entry name" value="Response_reg"/>
    <property type="match status" value="1"/>
</dbReference>
<evidence type="ECO:0000313" key="5">
    <source>
        <dbReference type="EMBL" id="RLC37845.1"/>
    </source>
</evidence>
<sequence>MINFATSRADYLDIWAKNYRLGESVLYPISGGDVRVNTPVQLQILPVILVVDDDEFVRKMLESMLTKRGYSVLTAADGKEGLKQFEDNSASVSLVITDVEMPEMTGPDMVKQLPSSVPIIFISGNYGNSLTISCSNWFVFVPKPIDSQKLLELIAGMVIH</sequence>
<evidence type="ECO:0000256" key="2">
    <source>
        <dbReference type="ARBA" id="ARBA00023012"/>
    </source>
</evidence>
<accession>A0A420ZDV3</accession>
<feature type="domain" description="Response regulatory" evidence="4">
    <location>
        <begin position="47"/>
        <end position="158"/>
    </location>
</feature>
<keyword evidence="1 3" id="KW-0597">Phosphoprotein</keyword>
<comment type="caution">
    <text evidence="5">The sequence shown here is derived from an EMBL/GenBank/DDBJ whole genome shotgun (WGS) entry which is preliminary data.</text>
</comment>
<evidence type="ECO:0000256" key="1">
    <source>
        <dbReference type="ARBA" id="ARBA00022553"/>
    </source>
</evidence>
<evidence type="ECO:0000259" key="4">
    <source>
        <dbReference type="PROSITE" id="PS50110"/>
    </source>
</evidence>
<dbReference type="PANTHER" id="PTHR44591:SF14">
    <property type="entry name" value="PROTEIN PILG"/>
    <property type="match status" value="1"/>
</dbReference>
<dbReference type="CDD" id="cd00156">
    <property type="entry name" value="REC"/>
    <property type="match status" value="1"/>
</dbReference>
<dbReference type="EMBL" id="QMNG01000001">
    <property type="protein sequence ID" value="RLC37845.1"/>
    <property type="molecule type" value="Genomic_DNA"/>
</dbReference>
<dbReference type="AlphaFoldDB" id="A0A420ZDV3"/>
<proteinExistence type="predicted"/>
<feature type="modified residue" description="4-aspartylphosphate" evidence="3">
    <location>
        <position position="98"/>
    </location>
</feature>
<gene>
    <name evidence="5" type="ORF">DRH29_00300</name>
</gene>
<dbReference type="PROSITE" id="PS50110">
    <property type="entry name" value="RESPONSE_REGULATORY"/>
    <property type="match status" value="1"/>
</dbReference>
<dbReference type="InterPro" id="IPR011006">
    <property type="entry name" value="CheY-like_superfamily"/>
</dbReference>
<dbReference type="Gene3D" id="3.40.50.2300">
    <property type="match status" value="1"/>
</dbReference>
<reference evidence="5 6" key="1">
    <citation type="submission" date="2018-06" db="EMBL/GenBank/DDBJ databases">
        <title>Extensive metabolic versatility and redundancy in microbially diverse, dynamic hydrothermal sediments.</title>
        <authorList>
            <person name="Dombrowski N."/>
            <person name="Teske A."/>
            <person name="Baker B.J."/>
        </authorList>
    </citation>
    <scope>NUCLEOTIDE SEQUENCE [LARGE SCALE GENOMIC DNA]</scope>
    <source>
        <strain evidence="5">B79_G16</strain>
    </source>
</reference>
<protein>
    <recommendedName>
        <fullName evidence="4">Response regulatory domain-containing protein</fullName>
    </recommendedName>
</protein>
<dbReference type="Proteomes" id="UP000281261">
    <property type="component" value="Unassembled WGS sequence"/>
</dbReference>
<dbReference type="GO" id="GO:0000160">
    <property type="term" value="P:phosphorelay signal transduction system"/>
    <property type="evidence" value="ECO:0007669"/>
    <property type="project" value="UniProtKB-KW"/>
</dbReference>
<name>A0A420ZDV3_UNCK3</name>
<keyword evidence="2" id="KW-0902">Two-component regulatory system</keyword>
<dbReference type="InterPro" id="IPR050595">
    <property type="entry name" value="Bact_response_regulator"/>
</dbReference>
<evidence type="ECO:0000256" key="3">
    <source>
        <dbReference type="PROSITE-ProRule" id="PRU00169"/>
    </source>
</evidence>